<keyword evidence="3" id="KW-1185">Reference proteome</keyword>
<evidence type="ECO:0000313" key="3">
    <source>
        <dbReference type="Proteomes" id="UP001059617"/>
    </source>
</evidence>
<protein>
    <submittedName>
        <fullName evidence="2">Uncharacterized protein</fullName>
    </submittedName>
</protein>
<name>A0ABY5VWF6_9ACTN</name>
<reference evidence="2" key="2">
    <citation type="submission" date="2022-09" db="EMBL/GenBank/DDBJ databases">
        <title>Biosynthetic gene clusters of Dactylosporangioum fulvum.</title>
        <authorList>
            <person name="Caradec T."/>
        </authorList>
    </citation>
    <scope>NUCLEOTIDE SEQUENCE</scope>
    <source>
        <strain evidence="2">NRRL B-16292</strain>
    </source>
</reference>
<feature type="region of interest" description="Disordered" evidence="1">
    <location>
        <begin position="23"/>
        <end position="69"/>
    </location>
</feature>
<dbReference type="EMBL" id="CP073720">
    <property type="protein sequence ID" value="UWP81585.1"/>
    <property type="molecule type" value="Genomic_DNA"/>
</dbReference>
<organism evidence="2 3">
    <name type="scientific">Dactylosporangium fulvum</name>
    <dbReference type="NCBI Taxonomy" id="53359"/>
    <lineage>
        <taxon>Bacteria</taxon>
        <taxon>Bacillati</taxon>
        <taxon>Actinomycetota</taxon>
        <taxon>Actinomycetes</taxon>
        <taxon>Micromonosporales</taxon>
        <taxon>Micromonosporaceae</taxon>
        <taxon>Dactylosporangium</taxon>
    </lineage>
</organism>
<accession>A0ABY5VWF6</accession>
<sequence>MTRWSRRSRTRLRILAGAATSDAVNRSRLRSEDDDGLIDSADVGTNRDGVMDARSEDVNGDGWLDRRTR</sequence>
<evidence type="ECO:0000313" key="2">
    <source>
        <dbReference type="EMBL" id="UWP81585.1"/>
    </source>
</evidence>
<dbReference type="Proteomes" id="UP001059617">
    <property type="component" value="Chromosome"/>
</dbReference>
<gene>
    <name evidence="2" type="ORF">Dfulv_41785</name>
</gene>
<dbReference type="RefSeq" id="WP_259859351.1">
    <property type="nucleotide sequence ID" value="NZ_BAAAST010000034.1"/>
</dbReference>
<reference evidence="2" key="1">
    <citation type="submission" date="2021-04" db="EMBL/GenBank/DDBJ databases">
        <authorList>
            <person name="Hartkoorn R.C."/>
            <person name="Beaudoing E."/>
            <person name="Hot D."/>
        </authorList>
    </citation>
    <scope>NUCLEOTIDE SEQUENCE</scope>
    <source>
        <strain evidence="2">NRRL B-16292</strain>
    </source>
</reference>
<feature type="compositionally biased region" description="Basic and acidic residues" evidence="1">
    <location>
        <begin position="49"/>
        <end position="69"/>
    </location>
</feature>
<proteinExistence type="predicted"/>
<evidence type="ECO:0000256" key="1">
    <source>
        <dbReference type="SAM" id="MobiDB-lite"/>
    </source>
</evidence>